<organism evidence="2 3">
    <name type="scientific">Drosophila suzukii</name>
    <name type="common">Spotted-wing drosophila fruit fly</name>
    <dbReference type="NCBI Taxonomy" id="28584"/>
    <lineage>
        <taxon>Eukaryota</taxon>
        <taxon>Metazoa</taxon>
        <taxon>Ecdysozoa</taxon>
        <taxon>Arthropoda</taxon>
        <taxon>Hexapoda</taxon>
        <taxon>Insecta</taxon>
        <taxon>Pterygota</taxon>
        <taxon>Neoptera</taxon>
        <taxon>Endopterygota</taxon>
        <taxon>Diptera</taxon>
        <taxon>Brachycera</taxon>
        <taxon>Muscomorpha</taxon>
        <taxon>Ephydroidea</taxon>
        <taxon>Drosophilidae</taxon>
        <taxon>Drosophila</taxon>
        <taxon>Sophophora</taxon>
    </lineage>
</organism>
<feature type="signal peptide" evidence="1">
    <location>
        <begin position="1"/>
        <end position="19"/>
    </location>
</feature>
<protein>
    <submittedName>
        <fullName evidence="3">Uncharacterized protein isoform X1</fullName>
    </submittedName>
</protein>
<gene>
    <name evidence="3" type="primary">LOC108012822</name>
</gene>
<keyword evidence="1" id="KW-0732">Signal</keyword>
<dbReference type="GeneID" id="108012822"/>
<evidence type="ECO:0000256" key="1">
    <source>
        <dbReference type="SAM" id="SignalP"/>
    </source>
</evidence>
<keyword evidence="2" id="KW-1185">Reference proteome</keyword>
<sequence length="102" mass="11943">MWKWNYLLLLVFLMPRSHSKENSTTLFDATEDLFFKIGMYQNSLYNPNQTCPNRSPQLVKEAYDTYTNASNLLEAILEQYLFLRKTYKNVCTIKTGTNIKGS</sequence>
<accession>A0AB39ZDN8</accession>
<proteinExistence type="predicted"/>
<reference evidence="3" key="1">
    <citation type="submission" date="2025-08" db="UniProtKB">
        <authorList>
            <consortium name="RefSeq"/>
        </authorList>
    </citation>
    <scope>IDENTIFICATION</scope>
</reference>
<dbReference type="AlphaFoldDB" id="A0AB39ZDN8"/>
<evidence type="ECO:0000313" key="3">
    <source>
        <dbReference type="RefSeq" id="XP_016933760.3"/>
    </source>
</evidence>
<dbReference type="RefSeq" id="XP_016933760.3">
    <property type="nucleotide sequence ID" value="XM_017078271.4"/>
</dbReference>
<evidence type="ECO:0000313" key="2">
    <source>
        <dbReference type="Proteomes" id="UP001652628"/>
    </source>
</evidence>
<name>A0AB39ZDN8_DROSZ</name>
<feature type="chain" id="PRO_5047357742" evidence="1">
    <location>
        <begin position="20"/>
        <end position="102"/>
    </location>
</feature>
<dbReference type="Proteomes" id="UP001652628">
    <property type="component" value="Chromosome 2L"/>
</dbReference>